<evidence type="ECO:0000313" key="3">
    <source>
        <dbReference type="Proteomes" id="UP000002051"/>
    </source>
</evidence>
<reference evidence="2" key="3">
    <citation type="submission" date="2015-04" db="UniProtKB">
        <authorList>
            <consortium name="EnsemblPlants"/>
        </authorList>
    </citation>
    <scope>IDENTIFICATION</scope>
    <source>
        <strain evidence="2">cv. Jemalong A17</strain>
    </source>
</reference>
<sequence>MKRKKKDDRGYNSQVDREDNEVAVGFNQRILENILYDSRNILSPKSLRHSNRNYRLKIDQQNLAFENLEFLHG</sequence>
<keyword evidence="3" id="KW-1185">Reference proteome</keyword>
<dbReference type="AlphaFoldDB" id="A0A072UJC9"/>
<dbReference type="EMBL" id="CM001220">
    <property type="protein sequence ID" value="KEH29213.1"/>
    <property type="molecule type" value="Genomic_DNA"/>
</dbReference>
<protein>
    <submittedName>
        <fullName evidence="1 2">Uncharacterized protein</fullName>
    </submittedName>
</protein>
<accession>A0A072UJC9</accession>
<reference evidence="1 3" key="1">
    <citation type="journal article" date="2011" name="Nature">
        <title>The Medicago genome provides insight into the evolution of rhizobial symbioses.</title>
        <authorList>
            <person name="Young N.D."/>
            <person name="Debelle F."/>
            <person name="Oldroyd G.E."/>
            <person name="Geurts R."/>
            <person name="Cannon S.B."/>
            <person name="Udvardi M.K."/>
            <person name="Benedito V.A."/>
            <person name="Mayer K.F."/>
            <person name="Gouzy J."/>
            <person name="Schoof H."/>
            <person name="Van de Peer Y."/>
            <person name="Proost S."/>
            <person name="Cook D.R."/>
            <person name="Meyers B.C."/>
            <person name="Spannagl M."/>
            <person name="Cheung F."/>
            <person name="De Mita S."/>
            <person name="Krishnakumar V."/>
            <person name="Gundlach H."/>
            <person name="Zhou S."/>
            <person name="Mudge J."/>
            <person name="Bharti A.K."/>
            <person name="Murray J.D."/>
            <person name="Naoumkina M.A."/>
            <person name="Rosen B."/>
            <person name="Silverstein K.A."/>
            <person name="Tang H."/>
            <person name="Rombauts S."/>
            <person name="Zhao P.X."/>
            <person name="Zhou P."/>
            <person name="Barbe V."/>
            <person name="Bardou P."/>
            <person name="Bechner M."/>
            <person name="Bellec A."/>
            <person name="Berger A."/>
            <person name="Berges H."/>
            <person name="Bidwell S."/>
            <person name="Bisseling T."/>
            <person name="Choisne N."/>
            <person name="Couloux A."/>
            <person name="Denny R."/>
            <person name="Deshpande S."/>
            <person name="Dai X."/>
            <person name="Doyle J.J."/>
            <person name="Dudez A.M."/>
            <person name="Farmer A.D."/>
            <person name="Fouteau S."/>
            <person name="Franken C."/>
            <person name="Gibelin C."/>
            <person name="Gish J."/>
            <person name="Goldstein S."/>
            <person name="Gonzalez A.J."/>
            <person name="Green P.J."/>
            <person name="Hallab A."/>
            <person name="Hartog M."/>
            <person name="Hua A."/>
            <person name="Humphray S.J."/>
            <person name="Jeong D.H."/>
            <person name="Jing Y."/>
            <person name="Jocker A."/>
            <person name="Kenton S.M."/>
            <person name="Kim D.J."/>
            <person name="Klee K."/>
            <person name="Lai H."/>
            <person name="Lang C."/>
            <person name="Lin S."/>
            <person name="Macmil S.L."/>
            <person name="Magdelenat G."/>
            <person name="Matthews L."/>
            <person name="McCorrison J."/>
            <person name="Monaghan E.L."/>
            <person name="Mun J.H."/>
            <person name="Najar F.Z."/>
            <person name="Nicholson C."/>
            <person name="Noirot C."/>
            <person name="O'Bleness M."/>
            <person name="Paule C.R."/>
            <person name="Poulain J."/>
            <person name="Prion F."/>
            <person name="Qin B."/>
            <person name="Qu C."/>
            <person name="Retzel E.F."/>
            <person name="Riddle C."/>
            <person name="Sallet E."/>
            <person name="Samain S."/>
            <person name="Samson N."/>
            <person name="Sanders I."/>
            <person name="Saurat O."/>
            <person name="Scarpelli C."/>
            <person name="Schiex T."/>
            <person name="Segurens B."/>
            <person name="Severin A.J."/>
            <person name="Sherrier D.J."/>
            <person name="Shi R."/>
            <person name="Sims S."/>
            <person name="Singer S.R."/>
            <person name="Sinharoy S."/>
            <person name="Sterck L."/>
            <person name="Viollet A."/>
            <person name="Wang B.B."/>
            <person name="Wang K."/>
            <person name="Wang M."/>
            <person name="Wang X."/>
            <person name="Warfsmann J."/>
            <person name="Weissenbach J."/>
            <person name="White D.D."/>
            <person name="White J.D."/>
            <person name="Wiley G.B."/>
            <person name="Wincker P."/>
            <person name="Xing Y."/>
            <person name="Yang L."/>
            <person name="Yao Z."/>
            <person name="Ying F."/>
            <person name="Zhai J."/>
            <person name="Zhou L."/>
            <person name="Zuber A."/>
            <person name="Denarie J."/>
            <person name="Dixon R.A."/>
            <person name="May G.D."/>
            <person name="Schwartz D.C."/>
            <person name="Rogers J."/>
            <person name="Quetier F."/>
            <person name="Town C.D."/>
            <person name="Roe B.A."/>
        </authorList>
    </citation>
    <scope>NUCLEOTIDE SEQUENCE [LARGE SCALE GENOMIC DNA]</scope>
    <source>
        <strain evidence="1">A17</strain>
        <strain evidence="2 3">cv. Jemalong A17</strain>
    </source>
</reference>
<organism evidence="1 3">
    <name type="scientific">Medicago truncatula</name>
    <name type="common">Barrel medic</name>
    <name type="synonym">Medicago tribuloides</name>
    <dbReference type="NCBI Taxonomy" id="3880"/>
    <lineage>
        <taxon>Eukaryota</taxon>
        <taxon>Viridiplantae</taxon>
        <taxon>Streptophyta</taxon>
        <taxon>Embryophyta</taxon>
        <taxon>Tracheophyta</taxon>
        <taxon>Spermatophyta</taxon>
        <taxon>Magnoliopsida</taxon>
        <taxon>eudicotyledons</taxon>
        <taxon>Gunneridae</taxon>
        <taxon>Pentapetalae</taxon>
        <taxon>rosids</taxon>
        <taxon>fabids</taxon>
        <taxon>Fabales</taxon>
        <taxon>Fabaceae</taxon>
        <taxon>Papilionoideae</taxon>
        <taxon>50 kb inversion clade</taxon>
        <taxon>NPAAA clade</taxon>
        <taxon>Hologalegina</taxon>
        <taxon>IRL clade</taxon>
        <taxon>Trifolieae</taxon>
        <taxon>Medicago</taxon>
    </lineage>
</organism>
<proteinExistence type="predicted"/>
<evidence type="ECO:0000313" key="2">
    <source>
        <dbReference type="EnsemblPlants" id="KEH29213"/>
    </source>
</evidence>
<reference evidence="1 3" key="2">
    <citation type="journal article" date="2014" name="BMC Genomics">
        <title>An improved genome release (version Mt4.0) for the model legume Medicago truncatula.</title>
        <authorList>
            <person name="Tang H."/>
            <person name="Krishnakumar V."/>
            <person name="Bidwell S."/>
            <person name="Rosen B."/>
            <person name="Chan A."/>
            <person name="Zhou S."/>
            <person name="Gentzbittel L."/>
            <person name="Childs K.L."/>
            <person name="Yandell M."/>
            <person name="Gundlach H."/>
            <person name="Mayer K.F."/>
            <person name="Schwartz D.C."/>
            <person name="Town C.D."/>
        </authorList>
    </citation>
    <scope>GENOME REANNOTATION</scope>
    <source>
        <strain evidence="1">A17</strain>
        <strain evidence="2 3">cv. Jemalong A17</strain>
    </source>
</reference>
<evidence type="ECO:0000313" key="1">
    <source>
        <dbReference type="EMBL" id="KEH29213.1"/>
    </source>
</evidence>
<dbReference type="EnsemblPlants" id="KEH29213">
    <property type="protein sequence ID" value="KEH29213"/>
    <property type="gene ID" value="MTR_4g029030"/>
</dbReference>
<dbReference type="Proteomes" id="UP000002051">
    <property type="component" value="Chromosome 4"/>
</dbReference>
<name>A0A072UJC9_MEDTR</name>
<gene>
    <name evidence="1" type="ordered locus">MTR_4g029030</name>
</gene>
<dbReference type="HOGENOM" id="CLU_2708541_0_0_1"/>